<dbReference type="AlphaFoldDB" id="A0A8T3BT52"/>
<sequence length="264" mass="28970">MRPNRAPAPGGACGWAGCARGRASCARVLRGFALGAPAAGLPLQLLPQAGRPAGFPRARALLRCQRSDPREKPLEKSSFSFSSPLFSSSSSPFFSSPSVLSIEAFPRFFEAPLLARKSGDFPSFSSPTVLSIEVFPRFFEAPLLARKSGDFPSFSSPSVLSIEVFPRFFEAPLLARKSGDFPFFSSPSVLSIEAFPRFFEVPLLARKSEDFPLSLFSSRDLVEFRCLVVGNGGRIDRCKERGWNDGQTSNIGEKYDDRHEFNIV</sequence>
<comment type="caution">
    <text evidence="1">The sequence shown here is derived from an EMBL/GenBank/DDBJ whole genome shotgun (WGS) entry which is preliminary data.</text>
</comment>
<accession>A0A8T3BT52</accession>
<reference evidence="1" key="1">
    <citation type="journal article" date="2022" name="Front. Genet.">
        <title>Chromosome-Scale Assembly of the Dendrobium nobile Genome Provides Insights Into the Molecular Mechanism of the Biosynthesis of the Medicinal Active Ingredient of Dendrobium.</title>
        <authorList>
            <person name="Xu Q."/>
            <person name="Niu S.-C."/>
            <person name="Li K.-L."/>
            <person name="Zheng P.-J."/>
            <person name="Zhang X.-J."/>
            <person name="Jia Y."/>
            <person name="Liu Y."/>
            <person name="Niu Y.-X."/>
            <person name="Yu L.-H."/>
            <person name="Chen D.-F."/>
            <person name="Zhang G.-Q."/>
        </authorList>
    </citation>
    <scope>NUCLEOTIDE SEQUENCE</scope>
    <source>
        <tissue evidence="1">Leaf</tissue>
    </source>
</reference>
<protein>
    <submittedName>
        <fullName evidence="1">Uncharacterized protein</fullName>
    </submittedName>
</protein>
<name>A0A8T3BT52_DENNO</name>
<gene>
    <name evidence="1" type="ORF">KFK09_007948</name>
</gene>
<organism evidence="1 2">
    <name type="scientific">Dendrobium nobile</name>
    <name type="common">Orchid</name>
    <dbReference type="NCBI Taxonomy" id="94219"/>
    <lineage>
        <taxon>Eukaryota</taxon>
        <taxon>Viridiplantae</taxon>
        <taxon>Streptophyta</taxon>
        <taxon>Embryophyta</taxon>
        <taxon>Tracheophyta</taxon>
        <taxon>Spermatophyta</taxon>
        <taxon>Magnoliopsida</taxon>
        <taxon>Liliopsida</taxon>
        <taxon>Asparagales</taxon>
        <taxon>Orchidaceae</taxon>
        <taxon>Epidendroideae</taxon>
        <taxon>Malaxideae</taxon>
        <taxon>Dendrobiinae</taxon>
        <taxon>Dendrobium</taxon>
    </lineage>
</organism>
<keyword evidence="2" id="KW-1185">Reference proteome</keyword>
<dbReference type="EMBL" id="JAGYWB010000006">
    <property type="protein sequence ID" value="KAI0520472.1"/>
    <property type="molecule type" value="Genomic_DNA"/>
</dbReference>
<evidence type="ECO:0000313" key="1">
    <source>
        <dbReference type="EMBL" id="KAI0520472.1"/>
    </source>
</evidence>
<evidence type="ECO:0000313" key="2">
    <source>
        <dbReference type="Proteomes" id="UP000829196"/>
    </source>
</evidence>
<dbReference type="PROSITE" id="PS51257">
    <property type="entry name" value="PROKAR_LIPOPROTEIN"/>
    <property type="match status" value="1"/>
</dbReference>
<proteinExistence type="predicted"/>
<dbReference type="Proteomes" id="UP000829196">
    <property type="component" value="Unassembled WGS sequence"/>
</dbReference>